<evidence type="ECO:0000313" key="2">
    <source>
        <dbReference type="EMBL" id="CAF1091155.1"/>
    </source>
</evidence>
<organism evidence="2 3">
    <name type="scientific">Adineta ricciae</name>
    <name type="common">Rotifer</name>
    <dbReference type="NCBI Taxonomy" id="249248"/>
    <lineage>
        <taxon>Eukaryota</taxon>
        <taxon>Metazoa</taxon>
        <taxon>Spiralia</taxon>
        <taxon>Gnathifera</taxon>
        <taxon>Rotifera</taxon>
        <taxon>Eurotatoria</taxon>
        <taxon>Bdelloidea</taxon>
        <taxon>Adinetida</taxon>
        <taxon>Adinetidae</taxon>
        <taxon>Adineta</taxon>
    </lineage>
</organism>
<proteinExistence type="predicted"/>
<protein>
    <recommendedName>
        <fullName evidence="1">BTB domain-containing protein</fullName>
    </recommendedName>
</protein>
<dbReference type="Gene3D" id="3.30.710.10">
    <property type="entry name" value="Potassium Channel Kv1.1, Chain A"/>
    <property type="match status" value="1"/>
</dbReference>
<reference evidence="2" key="1">
    <citation type="submission" date="2021-02" db="EMBL/GenBank/DDBJ databases">
        <authorList>
            <person name="Nowell W R."/>
        </authorList>
    </citation>
    <scope>NUCLEOTIDE SEQUENCE</scope>
</reference>
<dbReference type="OrthoDB" id="437903at2759"/>
<name>A0A814NB89_ADIRI</name>
<evidence type="ECO:0000259" key="1">
    <source>
        <dbReference type="PROSITE" id="PS50097"/>
    </source>
</evidence>
<dbReference type="AlphaFoldDB" id="A0A814NB89"/>
<dbReference type="PANTHER" id="PTHR22744">
    <property type="entry name" value="HELIX LOOP HELIX PROTEIN 21-RELATED"/>
    <property type="match status" value="1"/>
</dbReference>
<dbReference type="SUPFAM" id="SSF54695">
    <property type="entry name" value="POZ domain"/>
    <property type="match status" value="1"/>
</dbReference>
<dbReference type="InterPro" id="IPR011333">
    <property type="entry name" value="SKP1/BTB/POZ_sf"/>
</dbReference>
<evidence type="ECO:0000313" key="3">
    <source>
        <dbReference type="Proteomes" id="UP000663852"/>
    </source>
</evidence>
<feature type="domain" description="BTB" evidence="1">
    <location>
        <begin position="28"/>
        <end position="96"/>
    </location>
</feature>
<dbReference type="InterPro" id="IPR000210">
    <property type="entry name" value="BTB/POZ_dom"/>
</dbReference>
<dbReference type="CDD" id="cd18186">
    <property type="entry name" value="BTB_POZ_ZBTB_KLHL-like"/>
    <property type="match status" value="1"/>
</dbReference>
<gene>
    <name evidence="2" type="ORF">EDS130_LOCUS19481</name>
</gene>
<comment type="caution">
    <text evidence="2">The sequence shown here is derived from an EMBL/GenBank/DDBJ whole genome shotgun (WGS) entry which is preliminary data.</text>
</comment>
<dbReference type="EMBL" id="CAJNOJ010000094">
    <property type="protein sequence ID" value="CAF1091155.1"/>
    <property type="molecule type" value="Genomic_DNA"/>
</dbReference>
<dbReference type="Proteomes" id="UP000663852">
    <property type="component" value="Unassembled WGS sequence"/>
</dbReference>
<dbReference type="PROSITE" id="PS50097">
    <property type="entry name" value="BTB"/>
    <property type="match status" value="1"/>
</dbReference>
<sequence>MRVTSSQRKQMGEEEQMIDSFTTADEISDVTLIVEEKKIFAHKSILAKVSPVFGRMLFSSGFRESRTSEINLPGKQYLHIVELLKCVYPNILKPIDNVNATYLLPLSDEYSILILRKNIERFLISSTTNIASYKYGDNQTRLFDLLALAQLYRLNKLEEHICEQLTSHFDMGQWNKPELPIKLRCHLLELFVQKQQAKLKDKQTKLKESEDLCLKQKFEIQRLKSQLETSSFDEIILQSIVMTKKIAY</sequence>
<dbReference type="PANTHER" id="PTHR22744:SF17">
    <property type="entry name" value="BTB DOMAIN-CONTAINING PROTEIN"/>
    <property type="match status" value="1"/>
</dbReference>
<dbReference type="SMART" id="SM00225">
    <property type="entry name" value="BTB"/>
    <property type="match status" value="1"/>
</dbReference>
<accession>A0A814NB89</accession>
<dbReference type="Pfam" id="PF00651">
    <property type="entry name" value="BTB"/>
    <property type="match status" value="1"/>
</dbReference>